<proteinExistence type="predicted"/>
<dbReference type="SMART" id="SM00342">
    <property type="entry name" value="HTH_ARAC"/>
    <property type="match status" value="1"/>
</dbReference>
<keyword evidence="1" id="KW-0805">Transcription regulation</keyword>
<dbReference type="OrthoDB" id="7904253at2"/>
<dbReference type="InterPro" id="IPR020449">
    <property type="entry name" value="Tscrpt_reg_AraC-type_HTH"/>
</dbReference>
<accession>A0A176YBT4</accession>
<dbReference type="PRINTS" id="PR00032">
    <property type="entry name" value="HTHARAC"/>
</dbReference>
<dbReference type="SUPFAM" id="SSF46689">
    <property type="entry name" value="Homeodomain-like"/>
    <property type="match status" value="1"/>
</dbReference>
<comment type="caution">
    <text evidence="5">The sequence shown here is derived from an EMBL/GenBank/DDBJ whole genome shotgun (WGS) entry which is preliminary data.</text>
</comment>
<evidence type="ECO:0000259" key="4">
    <source>
        <dbReference type="PROSITE" id="PS01124"/>
    </source>
</evidence>
<gene>
    <name evidence="5" type="ORF">AYJ54_30610</name>
</gene>
<evidence type="ECO:0000256" key="2">
    <source>
        <dbReference type="ARBA" id="ARBA00023125"/>
    </source>
</evidence>
<keyword evidence="3" id="KW-0804">Transcription</keyword>
<dbReference type="PROSITE" id="PS00041">
    <property type="entry name" value="HTH_ARAC_FAMILY_1"/>
    <property type="match status" value="1"/>
</dbReference>
<feature type="domain" description="HTH araC/xylS-type" evidence="4">
    <location>
        <begin position="216"/>
        <end position="315"/>
    </location>
</feature>
<keyword evidence="2" id="KW-0238">DNA-binding</keyword>
<dbReference type="InterPro" id="IPR018060">
    <property type="entry name" value="HTH_AraC"/>
</dbReference>
<dbReference type="GO" id="GO:0003700">
    <property type="term" value="F:DNA-binding transcription factor activity"/>
    <property type="evidence" value="ECO:0007669"/>
    <property type="project" value="InterPro"/>
</dbReference>
<evidence type="ECO:0000313" key="6">
    <source>
        <dbReference type="Proteomes" id="UP000076959"/>
    </source>
</evidence>
<dbReference type="Proteomes" id="UP000076959">
    <property type="component" value="Unassembled WGS sequence"/>
</dbReference>
<dbReference type="PROSITE" id="PS01124">
    <property type="entry name" value="HTH_ARAC_FAMILY_2"/>
    <property type="match status" value="1"/>
</dbReference>
<keyword evidence="6" id="KW-1185">Reference proteome</keyword>
<sequence>MNAPTPTVHFDTNYLPENDRFDAWRSAVHAHRIWLPEGADPAQFTALVDAWTLGEVVLAHSRLPAVCLARTPEMAGADGEDWVSLAFQLNGTTVFTLDHGDFVRTVGPGEIIVFDMTRDFRSETTAHEVITCAVSRRAMRQAAQEIPPHHGLLIEGGWGRLLADYMLSLVRQLPQMEAADAPALSRTLVQLVAACLKAASDSPLPPVSRRVADVRHRAETYIEQNLTSPKLDPLGICKALGISKARLYRAFMRAEGVTGYIRKRRLETIHVLLNDPRETRSISEIAYQHGFVSEAHFSRVFRQKFGFSPRDARVGLPVTFDTDEGDDKTAVFRRWVRHLSWMPTARRRVI</sequence>
<evidence type="ECO:0000256" key="3">
    <source>
        <dbReference type="ARBA" id="ARBA00023163"/>
    </source>
</evidence>
<organism evidence="5 6">
    <name type="scientific">Bradyrhizobium centrolobii</name>
    <dbReference type="NCBI Taxonomy" id="1505087"/>
    <lineage>
        <taxon>Bacteria</taxon>
        <taxon>Pseudomonadati</taxon>
        <taxon>Pseudomonadota</taxon>
        <taxon>Alphaproteobacteria</taxon>
        <taxon>Hyphomicrobiales</taxon>
        <taxon>Nitrobacteraceae</taxon>
        <taxon>Bradyrhizobium</taxon>
    </lineage>
</organism>
<dbReference type="RefSeq" id="WP_063707916.1">
    <property type="nucleotide sequence ID" value="NZ_LUUB01000107.1"/>
</dbReference>
<dbReference type="InterPro" id="IPR018062">
    <property type="entry name" value="HTH_AraC-typ_CS"/>
</dbReference>
<name>A0A176YBT4_9BRAD</name>
<dbReference type="Pfam" id="PF12833">
    <property type="entry name" value="HTH_18"/>
    <property type="match status" value="1"/>
</dbReference>
<dbReference type="InterPro" id="IPR009057">
    <property type="entry name" value="Homeodomain-like_sf"/>
</dbReference>
<dbReference type="AlphaFoldDB" id="A0A176YBT4"/>
<dbReference type="EMBL" id="LUUB01000107">
    <property type="protein sequence ID" value="OAF00885.1"/>
    <property type="molecule type" value="Genomic_DNA"/>
</dbReference>
<dbReference type="PANTHER" id="PTHR46796:SF6">
    <property type="entry name" value="ARAC SUBFAMILY"/>
    <property type="match status" value="1"/>
</dbReference>
<protein>
    <recommendedName>
        <fullName evidence="4">HTH araC/xylS-type domain-containing protein</fullName>
    </recommendedName>
</protein>
<evidence type="ECO:0000313" key="5">
    <source>
        <dbReference type="EMBL" id="OAF00885.1"/>
    </source>
</evidence>
<dbReference type="Gene3D" id="1.10.10.60">
    <property type="entry name" value="Homeodomain-like"/>
    <property type="match status" value="1"/>
</dbReference>
<dbReference type="GO" id="GO:0043565">
    <property type="term" value="F:sequence-specific DNA binding"/>
    <property type="evidence" value="ECO:0007669"/>
    <property type="project" value="InterPro"/>
</dbReference>
<reference evidence="5 6" key="1">
    <citation type="submission" date="2016-03" db="EMBL/GenBank/DDBJ databases">
        <title>Draft Genome Sequence of the Strain BR 10245 (Bradyrhizobium sp.) isolated from nodules of Centrolobium paraense.</title>
        <authorList>
            <person name="Simoes-Araujo J.L.Sr."/>
            <person name="Barauna A.C."/>
            <person name="Silva K."/>
            <person name="Zilli J.E."/>
        </authorList>
    </citation>
    <scope>NUCLEOTIDE SEQUENCE [LARGE SCALE GENOMIC DNA]</scope>
    <source>
        <strain evidence="5 6">BR 10245</strain>
    </source>
</reference>
<evidence type="ECO:0000256" key="1">
    <source>
        <dbReference type="ARBA" id="ARBA00023015"/>
    </source>
</evidence>
<dbReference type="STRING" id="1505087.AYJ54_30610"/>
<dbReference type="PANTHER" id="PTHR46796">
    <property type="entry name" value="HTH-TYPE TRANSCRIPTIONAL ACTIVATOR RHAS-RELATED"/>
    <property type="match status" value="1"/>
</dbReference>
<dbReference type="InterPro" id="IPR050204">
    <property type="entry name" value="AraC_XylS_family_regulators"/>
</dbReference>